<reference evidence="4 5" key="1">
    <citation type="submission" date="2020-04" db="EMBL/GenBank/DDBJ databases">
        <authorList>
            <person name="De Canck E."/>
        </authorList>
    </citation>
    <scope>NUCLEOTIDE SEQUENCE [LARGE SCALE GENOMIC DNA]</scope>
    <source>
        <strain evidence="4 5">LMG 29542</strain>
    </source>
</reference>
<dbReference type="PROSITE" id="PS00333">
    <property type="entry name" value="DNA_LIGASE_A2"/>
    <property type="match status" value="1"/>
</dbReference>
<sequence length="210" mass="23709">MIEAGDLMLATLTRAPFSREGWIFELKYDGYRCLARKAGERVDLISRNGSVMNRSFPDIVDAVASVPGDFVWDAELTVDEPTGQSSFERLQLRARTSVEMRVRAALRQHPARLYVFDALAAGNHDLRSRPLVDRKELLRDSFENTSVLVYVTGIATAGDWVFEQAQALDFEGMVAKRLDSTYQRGRSNDWLKVKFAGYSRPAALGWGRKE</sequence>
<dbReference type="InterPro" id="IPR012310">
    <property type="entry name" value="DNA_ligase_ATP-dep_cent"/>
</dbReference>
<dbReference type="InterPro" id="IPR050191">
    <property type="entry name" value="ATP-dep_DNA_ligase"/>
</dbReference>
<dbReference type="Pfam" id="PF01068">
    <property type="entry name" value="DNA_ligase_A_M"/>
    <property type="match status" value="1"/>
</dbReference>
<protein>
    <submittedName>
        <fullName evidence="4">Bifunctional non-homologous end joining protein LigD</fullName>
    </submittedName>
</protein>
<evidence type="ECO:0000259" key="3">
    <source>
        <dbReference type="PROSITE" id="PS50160"/>
    </source>
</evidence>
<dbReference type="GO" id="GO:0006310">
    <property type="term" value="P:DNA recombination"/>
    <property type="evidence" value="ECO:0007669"/>
    <property type="project" value="InterPro"/>
</dbReference>
<dbReference type="Gene3D" id="3.30.470.30">
    <property type="entry name" value="DNA ligase/mRNA capping enzyme"/>
    <property type="match status" value="1"/>
</dbReference>
<dbReference type="GO" id="GO:0006281">
    <property type="term" value="P:DNA repair"/>
    <property type="evidence" value="ECO:0007669"/>
    <property type="project" value="InterPro"/>
</dbReference>
<dbReference type="EMBL" id="CADIKH010000014">
    <property type="protein sequence ID" value="CAB3758688.1"/>
    <property type="molecule type" value="Genomic_DNA"/>
</dbReference>
<keyword evidence="5" id="KW-1185">Reference proteome</keyword>
<dbReference type="SUPFAM" id="SSF56091">
    <property type="entry name" value="DNA ligase/mRNA capping enzyme, catalytic domain"/>
    <property type="match status" value="1"/>
</dbReference>
<evidence type="ECO:0000256" key="2">
    <source>
        <dbReference type="ARBA" id="ARBA00022598"/>
    </source>
</evidence>
<dbReference type="Proteomes" id="UP000494363">
    <property type="component" value="Unassembled WGS sequence"/>
</dbReference>
<dbReference type="GO" id="GO:0005524">
    <property type="term" value="F:ATP binding"/>
    <property type="evidence" value="ECO:0007669"/>
    <property type="project" value="InterPro"/>
</dbReference>
<dbReference type="AlphaFoldDB" id="A0A6J5DX98"/>
<accession>A0A6J5DX98</accession>
<dbReference type="PROSITE" id="PS50160">
    <property type="entry name" value="DNA_LIGASE_A3"/>
    <property type="match status" value="1"/>
</dbReference>
<dbReference type="PANTHER" id="PTHR45674">
    <property type="entry name" value="DNA LIGASE 1/3 FAMILY MEMBER"/>
    <property type="match status" value="1"/>
</dbReference>
<dbReference type="InterPro" id="IPR016059">
    <property type="entry name" value="DNA_ligase_ATP-dep_CS"/>
</dbReference>
<proteinExistence type="inferred from homology"/>
<organism evidence="4 5">
    <name type="scientific">Paraburkholderia humisilvae</name>
    <dbReference type="NCBI Taxonomy" id="627669"/>
    <lineage>
        <taxon>Bacteria</taxon>
        <taxon>Pseudomonadati</taxon>
        <taxon>Pseudomonadota</taxon>
        <taxon>Betaproteobacteria</taxon>
        <taxon>Burkholderiales</taxon>
        <taxon>Burkholderiaceae</taxon>
        <taxon>Paraburkholderia</taxon>
    </lineage>
</organism>
<name>A0A6J5DX98_9BURK</name>
<dbReference type="Gene3D" id="3.30.1490.70">
    <property type="match status" value="1"/>
</dbReference>
<evidence type="ECO:0000256" key="1">
    <source>
        <dbReference type="ARBA" id="ARBA00007572"/>
    </source>
</evidence>
<dbReference type="PANTHER" id="PTHR45674:SF4">
    <property type="entry name" value="DNA LIGASE 1"/>
    <property type="match status" value="1"/>
</dbReference>
<dbReference type="RefSeq" id="WP_246355898.1">
    <property type="nucleotide sequence ID" value="NZ_CADIKH010000014.1"/>
</dbReference>
<dbReference type="CDD" id="cd07906">
    <property type="entry name" value="Adenylation_DNA_ligase_LigD_LigC"/>
    <property type="match status" value="1"/>
</dbReference>
<evidence type="ECO:0000313" key="5">
    <source>
        <dbReference type="Proteomes" id="UP000494363"/>
    </source>
</evidence>
<dbReference type="GO" id="GO:0003910">
    <property type="term" value="F:DNA ligase (ATP) activity"/>
    <property type="evidence" value="ECO:0007669"/>
    <property type="project" value="InterPro"/>
</dbReference>
<comment type="similarity">
    <text evidence="1">Belongs to the ATP-dependent DNA ligase family.</text>
</comment>
<gene>
    <name evidence="4" type="primary">ligd_2</name>
    <name evidence="4" type="ORF">LMG29542_03405</name>
</gene>
<feature type="domain" description="ATP-dependent DNA ligase family profile" evidence="3">
    <location>
        <begin position="104"/>
        <end position="194"/>
    </location>
</feature>
<evidence type="ECO:0000313" key="4">
    <source>
        <dbReference type="EMBL" id="CAB3758688.1"/>
    </source>
</evidence>
<keyword evidence="2" id="KW-0436">Ligase</keyword>